<dbReference type="Proteomes" id="UP000316095">
    <property type="component" value="Unassembled WGS sequence"/>
</dbReference>
<keyword evidence="1" id="KW-0812">Transmembrane</keyword>
<feature type="transmembrane region" description="Helical" evidence="1">
    <location>
        <begin position="7"/>
        <end position="31"/>
    </location>
</feature>
<evidence type="ECO:0000313" key="2">
    <source>
        <dbReference type="EMBL" id="TWT62660.1"/>
    </source>
</evidence>
<dbReference type="SUPFAM" id="SSF53850">
    <property type="entry name" value="Periplasmic binding protein-like II"/>
    <property type="match status" value="1"/>
</dbReference>
<keyword evidence="1" id="KW-1133">Transmembrane helix</keyword>
<accession>A0A5C5XI65</accession>
<organism evidence="2 3">
    <name type="scientific">Rubinisphaera italica</name>
    <dbReference type="NCBI Taxonomy" id="2527969"/>
    <lineage>
        <taxon>Bacteria</taxon>
        <taxon>Pseudomonadati</taxon>
        <taxon>Planctomycetota</taxon>
        <taxon>Planctomycetia</taxon>
        <taxon>Planctomycetales</taxon>
        <taxon>Planctomycetaceae</taxon>
        <taxon>Rubinisphaera</taxon>
    </lineage>
</organism>
<dbReference type="AlphaFoldDB" id="A0A5C5XI65"/>
<keyword evidence="1" id="KW-0472">Membrane</keyword>
<dbReference type="Gene3D" id="3.40.190.10">
    <property type="entry name" value="Periplasmic binding protein-like II"/>
    <property type="match status" value="2"/>
</dbReference>
<dbReference type="PANTHER" id="PTHR42941">
    <property type="entry name" value="SLL1037 PROTEIN"/>
    <property type="match status" value="1"/>
</dbReference>
<gene>
    <name evidence="2" type="ORF">Pan54_34040</name>
</gene>
<dbReference type="Pfam" id="PF16868">
    <property type="entry name" value="NMT1_3"/>
    <property type="match status" value="1"/>
</dbReference>
<evidence type="ECO:0000313" key="3">
    <source>
        <dbReference type="Proteomes" id="UP000316095"/>
    </source>
</evidence>
<dbReference type="OrthoDB" id="214015at2"/>
<dbReference type="RefSeq" id="WP_146504491.1">
    <property type="nucleotide sequence ID" value="NZ_SJPG01000001.1"/>
</dbReference>
<reference evidence="2 3" key="1">
    <citation type="submission" date="2019-02" db="EMBL/GenBank/DDBJ databases">
        <title>Deep-cultivation of Planctomycetes and their phenomic and genomic characterization uncovers novel biology.</title>
        <authorList>
            <person name="Wiegand S."/>
            <person name="Jogler M."/>
            <person name="Boedeker C."/>
            <person name="Pinto D."/>
            <person name="Vollmers J."/>
            <person name="Rivas-Marin E."/>
            <person name="Kohn T."/>
            <person name="Peeters S.H."/>
            <person name="Heuer A."/>
            <person name="Rast P."/>
            <person name="Oberbeckmann S."/>
            <person name="Bunk B."/>
            <person name="Jeske O."/>
            <person name="Meyerdierks A."/>
            <person name="Storesund J.E."/>
            <person name="Kallscheuer N."/>
            <person name="Luecker S."/>
            <person name="Lage O.M."/>
            <person name="Pohl T."/>
            <person name="Merkel B.J."/>
            <person name="Hornburger P."/>
            <person name="Mueller R.-W."/>
            <person name="Bruemmer F."/>
            <person name="Labrenz M."/>
            <person name="Spormann A.M."/>
            <person name="Op Den Camp H."/>
            <person name="Overmann J."/>
            <person name="Amann R."/>
            <person name="Jetten M.S.M."/>
            <person name="Mascher T."/>
            <person name="Medema M.H."/>
            <person name="Devos D.P."/>
            <person name="Kaster A.-K."/>
            <person name="Ovreas L."/>
            <person name="Rohde M."/>
            <person name="Galperin M.Y."/>
            <person name="Jogler C."/>
        </authorList>
    </citation>
    <scope>NUCLEOTIDE SEQUENCE [LARGE SCALE GENOMIC DNA]</scope>
    <source>
        <strain evidence="2 3">Pan54</strain>
    </source>
</reference>
<comment type="caution">
    <text evidence="2">The sequence shown here is derived from an EMBL/GenBank/DDBJ whole genome shotgun (WGS) entry which is preliminary data.</text>
</comment>
<sequence>MRDTYSIIWLVAKWLFVVLVVGLPIVFTQWYRQYLKLPETITIASGTESGQYRWVAEELGRELTHRYGIKVSQLTTEGSGENALKVYRGKADIALYQRGTVELQQDQDGLVLGRLTSIGSLYSEVVHLVVDPDHADTPISDMQEFKIAVGPKRSGTELVAKYLLDQFHLTEQVELINMPLHEIRGAFLRDEIDAAFITAGVQAPLLEHLMKPEEDGSAVCVLTPIPFTDAICHKSGFLETYVIPQGMYDQSQAGAPSEPITTLAARAQLITSQSVSTRLIELITTVLNDPEFQRRARLNELLQGGEVFALEGLDFPLHPGSQHIYEPQLKPLLNVDFVEATEGIRSFVVSLLIAAFFLVKWIRDYRNRSQEHKLDHYIKKLLVIEHDQKFLDQNDQTDDRKRLQDMLDDVTDLRQQAMKEFTAHEINSDQAIACFVSMCHSLSDKINAKISRQRLDARLKQFASQIEKSATIK</sequence>
<proteinExistence type="predicted"/>
<protein>
    <recommendedName>
        <fullName evidence="4">NMT1/THI5 like protein</fullName>
    </recommendedName>
</protein>
<dbReference type="PANTHER" id="PTHR42941:SF1">
    <property type="entry name" value="SLL1037 PROTEIN"/>
    <property type="match status" value="1"/>
</dbReference>
<dbReference type="InterPro" id="IPR011852">
    <property type="entry name" value="TRAP_TAXI"/>
</dbReference>
<name>A0A5C5XI65_9PLAN</name>
<keyword evidence="3" id="KW-1185">Reference proteome</keyword>
<dbReference type="NCBIfam" id="TIGR02122">
    <property type="entry name" value="TRAP_TAXI"/>
    <property type="match status" value="1"/>
</dbReference>
<evidence type="ECO:0000256" key="1">
    <source>
        <dbReference type="SAM" id="Phobius"/>
    </source>
</evidence>
<dbReference type="EMBL" id="SJPG01000001">
    <property type="protein sequence ID" value="TWT62660.1"/>
    <property type="molecule type" value="Genomic_DNA"/>
</dbReference>
<evidence type="ECO:0008006" key="4">
    <source>
        <dbReference type="Google" id="ProtNLM"/>
    </source>
</evidence>